<accession>A0AAQ1GJB0</accession>
<dbReference type="RefSeq" id="WP_074985440.1">
    <property type="nucleotide sequence ID" value="NZ_CADFGN010000001.1"/>
</dbReference>
<dbReference type="Proteomes" id="UP000183529">
    <property type="component" value="Unassembled WGS sequence"/>
</dbReference>
<dbReference type="EMBL" id="FNZM01000013">
    <property type="protein sequence ID" value="SEK02744.1"/>
    <property type="molecule type" value="Genomic_DNA"/>
</dbReference>
<evidence type="ECO:0000313" key="2">
    <source>
        <dbReference type="Proteomes" id="UP000183529"/>
    </source>
</evidence>
<sequence>MSEQDGNKVVSGGLVVSMRPQISVELLADGEVMITTAGIADNFKDVQIDSVRFPVDCAKEIADQLYRLMGIRPAALDEDSPFA</sequence>
<proteinExistence type="predicted"/>
<reference evidence="1 2" key="1">
    <citation type="submission" date="2016-10" db="EMBL/GenBank/DDBJ databases">
        <authorList>
            <person name="Varghese N."/>
            <person name="Submissions S."/>
        </authorList>
    </citation>
    <scope>NUCLEOTIDE SEQUENCE [LARGE SCALE GENOMIC DNA]</scope>
    <source>
        <strain evidence="1 2">LMG 22274</strain>
    </source>
</reference>
<organism evidence="1 2">
    <name type="scientific">Paraburkholderia tropica</name>
    <dbReference type="NCBI Taxonomy" id="92647"/>
    <lineage>
        <taxon>Bacteria</taxon>
        <taxon>Pseudomonadati</taxon>
        <taxon>Pseudomonadota</taxon>
        <taxon>Betaproteobacteria</taxon>
        <taxon>Burkholderiales</taxon>
        <taxon>Burkholderiaceae</taxon>
        <taxon>Paraburkholderia</taxon>
    </lineage>
</organism>
<gene>
    <name evidence="1" type="ORF">SAMN05216550_113209</name>
</gene>
<dbReference type="AlphaFoldDB" id="A0AAQ1GJB0"/>
<evidence type="ECO:0000313" key="1">
    <source>
        <dbReference type="EMBL" id="SEK02744.1"/>
    </source>
</evidence>
<name>A0AAQ1GJB0_9BURK</name>
<comment type="caution">
    <text evidence="1">The sequence shown here is derived from an EMBL/GenBank/DDBJ whole genome shotgun (WGS) entry which is preliminary data.</text>
</comment>
<protein>
    <submittedName>
        <fullName evidence="1">Uncharacterized protein</fullName>
    </submittedName>
</protein>